<evidence type="ECO:0000313" key="2">
    <source>
        <dbReference type="Proteomes" id="UP000033607"/>
    </source>
</evidence>
<sequence>MTSSDNIDQRLSAIETEMTQLREGQQTLSSQLENLTRISMSLVEVSRSQQQQISVLSQQADRDRSAWQAEIRQIWEYLLRQRPNGGSSS</sequence>
<dbReference type="AlphaFoldDB" id="A0A0J9EZ39"/>
<proteinExistence type="predicted"/>
<accession>A0A0J9EZ39</accession>
<evidence type="ECO:0000313" key="1">
    <source>
        <dbReference type="EMBL" id="KMW70465.1"/>
    </source>
</evidence>
<dbReference type="Proteomes" id="UP000033607">
    <property type="component" value="Unassembled WGS sequence"/>
</dbReference>
<gene>
    <name evidence="1" type="ORF">WN50_35105</name>
</gene>
<protein>
    <submittedName>
        <fullName evidence="1">Uncharacterized protein</fullName>
    </submittedName>
</protein>
<comment type="caution">
    <text evidence="1">The sequence shown here is derived from an EMBL/GenBank/DDBJ whole genome shotgun (WGS) entry which is preliminary data.</text>
</comment>
<dbReference type="OrthoDB" id="489099at2"/>
<name>A0A0J9EZ39_9CYAN</name>
<organism evidence="1 2">
    <name type="scientific">Limnoraphis robusta CS-951</name>
    <dbReference type="NCBI Taxonomy" id="1637645"/>
    <lineage>
        <taxon>Bacteria</taxon>
        <taxon>Bacillati</taxon>
        <taxon>Cyanobacteriota</taxon>
        <taxon>Cyanophyceae</taxon>
        <taxon>Oscillatoriophycideae</taxon>
        <taxon>Oscillatoriales</taxon>
        <taxon>Sirenicapillariaceae</taxon>
        <taxon>Limnoraphis</taxon>
    </lineage>
</organism>
<reference evidence="1 2" key="1">
    <citation type="submission" date="2015-06" db="EMBL/GenBank/DDBJ databases">
        <title>Draft genome assembly of filamentous brackish cyanobacterium Limnoraphis robusta strain CS-951.</title>
        <authorList>
            <person name="Willis A."/>
            <person name="Parks M."/>
            <person name="Burford M.A."/>
        </authorList>
    </citation>
    <scope>NUCLEOTIDE SEQUENCE [LARGE SCALE GENOMIC DNA]</scope>
    <source>
        <strain evidence="1 2">CS-951</strain>
    </source>
</reference>
<dbReference type="EMBL" id="LATL02000159">
    <property type="protein sequence ID" value="KMW70465.1"/>
    <property type="molecule type" value="Genomic_DNA"/>
</dbReference>
<dbReference type="RefSeq" id="WP_049559513.1">
    <property type="nucleotide sequence ID" value="NZ_LATL02000159.1"/>
</dbReference>